<dbReference type="SMART" id="SM00156">
    <property type="entry name" value="PP2Ac"/>
    <property type="match status" value="1"/>
</dbReference>
<dbReference type="AlphaFoldDB" id="A0A9N9S0X9"/>
<keyword evidence="5" id="KW-0464">Manganese</keyword>
<comment type="similarity">
    <text evidence="8">Belongs to the PPP phosphatase family.</text>
</comment>
<evidence type="ECO:0000256" key="4">
    <source>
        <dbReference type="ARBA" id="ARBA00022912"/>
    </source>
</evidence>
<dbReference type="Gene3D" id="3.60.21.10">
    <property type="match status" value="1"/>
</dbReference>
<sequence length="279" mass="32075">MNIIERLLTSTTFPLEEHEVIQLCFQARQVFLQHPMLLELSVPITICGDIHGQFDELRRIFELGGMPSNTKYLFLGDYVDRGPKQLETICLLFAFKVLYPETFHLLRGNHESESVCSYYGFLDECLSKLNKNVFDVFVTVFDCMPVAAIVENKMFCVHAGISPELMSFDQIRNIVRPVQIPDYGLLCDLVWSDPDITTRNWKQNSNRGISWYYGPQAVTDFFRDFNMEVIVRAHEVVPEGYKFFAGLNCVTLFSTTSDSGNKGAYMYVNEESHCTIHNI</sequence>
<dbReference type="Pfam" id="PF16891">
    <property type="entry name" value="STPPase_N"/>
    <property type="match status" value="1"/>
</dbReference>
<keyword evidence="4" id="KW-0904">Protein phosphatase</keyword>
<keyword evidence="2" id="KW-0479">Metal-binding</keyword>
<dbReference type="InterPro" id="IPR006186">
    <property type="entry name" value="Ser/Thr-sp_prot-phosphatase"/>
</dbReference>
<name>A0A9N9S0X9_9DIPT</name>
<dbReference type="Pfam" id="PF00149">
    <property type="entry name" value="Metallophos"/>
    <property type="match status" value="1"/>
</dbReference>
<dbReference type="InterPro" id="IPR004843">
    <property type="entry name" value="Calcineurin-like_PHP"/>
</dbReference>
<organism evidence="10 11">
    <name type="scientific">Chironomus riparius</name>
    <dbReference type="NCBI Taxonomy" id="315576"/>
    <lineage>
        <taxon>Eukaryota</taxon>
        <taxon>Metazoa</taxon>
        <taxon>Ecdysozoa</taxon>
        <taxon>Arthropoda</taxon>
        <taxon>Hexapoda</taxon>
        <taxon>Insecta</taxon>
        <taxon>Pterygota</taxon>
        <taxon>Neoptera</taxon>
        <taxon>Endopterygota</taxon>
        <taxon>Diptera</taxon>
        <taxon>Nematocera</taxon>
        <taxon>Chironomoidea</taxon>
        <taxon>Chironomidae</taxon>
        <taxon>Chironominae</taxon>
        <taxon>Chironomus</taxon>
    </lineage>
</organism>
<dbReference type="EMBL" id="OU895879">
    <property type="protein sequence ID" value="CAG9807315.1"/>
    <property type="molecule type" value="Genomic_DNA"/>
</dbReference>
<dbReference type="InterPro" id="IPR031675">
    <property type="entry name" value="STPPase_N"/>
</dbReference>
<reference evidence="10" key="1">
    <citation type="submission" date="2022-01" db="EMBL/GenBank/DDBJ databases">
        <authorList>
            <person name="King R."/>
        </authorList>
    </citation>
    <scope>NUCLEOTIDE SEQUENCE</scope>
</reference>
<evidence type="ECO:0000259" key="9">
    <source>
        <dbReference type="PROSITE" id="PS00125"/>
    </source>
</evidence>
<dbReference type="GO" id="GO:0005634">
    <property type="term" value="C:nucleus"/>
    <property type="evidence" value="ECO:0007669"/>
    <property type="project" value="TreeGrafter"/>
</dbReference>
<dbReference type="Proteomes" id="UP001153620">
    <property type="component" value="Chromosome 3"/>
</dbReference>
<dbReference type="GO" id="GO:0005737">
    <property type="term" value="C:cytoplasm"/>
    <property type="evidence" value="ECO:0007669"/>
    <property type="project" value="TreeGrafter"/>
</dbReference>
<comment type="cofactor">
    <cofactor evidence="1">
        <name>Mn(2+)</name>
        <dbReference type="ChEBI" id="CHEBI:29035"/>
    </cofactor>
</comment>
<evidence type="ECO:0000256" key="8">
    <source>
        <dbReference type="RuleBase" id="RU004273"/>
    </source>
</evidence>
<evidence type="ECO:0000256" key="2">
    <source>
        <dbReference type="ARBA" id="ARBA00022723"/>
    </source>
</evidence>
<comment type="catalytic activity">
    <reaction evidence="6">
        <text>O-phospho-L-seryl-[protein] + H2O = L-seryl-[protein] + phosphate</text>
        <dbReference type="Rhea" id="RHEA:20629"/>
        <dbReference type="Rhea" id="RHEA-COMP:9863"/>
        <dbReference type="Rhea" id="RHEA-COMP:11604"/>
        <dbReference type="ChEBI" id="CHEBI:15377"/>
        <dbReference type="ChEBI" id="CHEBI:29999"/>
        <dbReference type="ChEBI" id="CHEBI:43474"/>
        <dbReference type="ChEBI" id="CHEBI:83421"/>
        <dbReference type="EC" id="3.1.3.16"/>
    </reaction>
</comment>
<evidence type="ECO:0000256" key="1">
    <source>
        <dbReference type="ARBA" id="ARBA00001936"/>
    </source>
</evidence>
<dbReference type="GO" id="GO:0004722">
    <property type="term" value="F:protein serine/threonine phosphatase activity"/>
    <property type="evidence" value="ECO:0007669"/>
    <property type="project" value="UniProtKB-EC"/>
</dbReference>
<accession>A0A9N9S0X9</accession>
<dbReference type="SUPFAM" id="SSF56300">
    <property type="entry name" value="Metallo-dependent phosphatases"/>
    <property type="match status" value="1"/>
</dbReference>
<gene>
    <name evidence="10" type="ORF">CHIRRI_LOCUS10164</name>
</gene>
<dbReference type="InterPro" id="IPR050341">
    <property type="entry name" value="PP1_catalytic_subunit"/>
</dbReference>
<dbReference type="GO" id="GO:0046872">
    <property type="term" value="F:metal ion binding"/>
    <property type="evidence" value="ECO:0007669"/>
    <property type="project" value="UniProtKB-KW"/>
</dbReference>
<keyword evidence="11" id="KW-1185">Reference proteome</keyword>
<evidence type="ECO:0000256" key="5">
    <source>
        <dbReference type="ARBA" id="ARBA00023211"/>
    </source>
</evidence>
<feature type="domain" description="Serine/threonine specific protein phosphatases" evidence="9">
    <location>
        <begin position="106"/>
        <end position="111"/>
    </location>
</feature>
<evidence type="ECO:0000313" key="10">
    <source>
        <dbReference type="EMBL" id="CAG9807315.1"/>
    </source>
</evidence>
<evidence type="ECO:0000313" key="11">
    <source>
        <dbReference type="Proteomes" id="UP001153620"/>
    </source>
</evidence>
<proteinExistence type="inferred from homology"/>
<reference evidence="10" key="2">
    <citation type="submission" date="2022-10" db="EMBL/GenBank/DDBJ databases">
        <authorList>
            <consortium name="ENA_rothamsted_submissions"/>
            <consortium name="culmorum"/>
            <person name="King R."/>
        </authorList>
    </citation>
    <scope>NUCLEOTIDE SEQUENCE</scope>
</reference>
<comment type="catalytic activity">
    <reaction evidence="7 8">
        <text>O-phospho-L-threonyl-[protein] + H2O = L-threonyl-[protein] + phosphate</text>
        <dbReference type="Rhea" id="RHEA:47004"/>
        <dbReference type="Rhea" id="RHEA-COMP:11060"/>
        <dbReference type="Rhea" id="RHEA-COMP:11605"/>
        <dbReference type="ChEBI" id="CHEBI:15377"/>
        <dbReference type="ChEBI" id="CHEBI:30013"/>
        <dbReference type="ChEBI" id="CHEBI:43474"/>
        <dbReference type="ChEBI" id="CHEBI:61977"/>
        <dbReference type="EC" id="3.1.3.16"/>
    </reaction>
</comment>
<dbReference type="PANTHER" id="PTHR11668">
    <property type="entry name" value="SERINE/THREONINE PROTEIN PHOSPHATASE"/>
    <property type="match status" value="1"/>
</dbReference>
<dbReference type="PROSITE" id="PS00125">
    <property type="entry name" value="SER_THR_PHOSPHATASE"/>
    <property type="match status" value="1"/>
</dbReference>
<dbReference type="PANTHER" id="PTHR11668:SF300">
    <property type="entry name" value="SERINE_THREONINE-PROTEIN PHOSPHATASE"/>
    <property type="match status" value="1"/>
</dbReference>
<dbReference type="PRINTS" id="PR00114">
    <property type="entry name" value="STPHPHTASE"/>
</dbReference>
<evidence type="ECO:0000256" key="6">
    <source>
        <dbReference type="ARBA" id="ARBA00047761"/>
    </source>
</evidence>
<evidence type="ECO:0000256" key="3">
    <source>
        <dbReference type="ARBA" id="ARBA00022801"/>
    </source>
</evidence>
<keyword evidence="3 8" id="KW-0378">Hydrolase</keyword>
<dbReference type="OrthoDB" id="1930084at2759"/>
<dbReference type="EC" id="3.1.3.16" evidence="8"/>
<evidence type="ECO:0000256" key="7">
    <source>
        <dbReference type="ARBA" id="ARBA00048336"/>
    </source>
</evidence>
<dbReference type="InterPro" id="IPR029052">
    <property type="entry name" value="Metallo-depent_PP-like"/>
</dbReference>
<protein>
    <recommendedName>
        <fullName evidence="8">Serine/threonine-protein phosphatase</fullName>
        <ecNumber evidence="8">3.1.3.16</ecNumber>
    </recommendedName>
</protein>